<evidence type="ECO:0000256" key="4">
    <source>
        <dbReference type="ARBA" id="ARBA00022980"/>
    </source>
</evidence>
<dbReference type="InterPro" id="IPR002942">
    <property type="entry name" value="S4_RNA-bd"/>
</dbReference>
<dbReference type="NCBIfam" id="NF003717">
    <property type="entry name" value="PRK05327.1"/>
    <property type="match status" value="1"/>
</dbReference>
<keyword evidence="3 7" id="KW-0694">RNA-binding</keyword>
<dbReference type="InterPro" id="IPR018079">
    <property type="entry name" value="Ribosomal_uS4_CS"/>
</dbReference>
<comment type="subunit">
    <text evidence="7">Part of the 30S ribosomal subunit. Contacts protein S5. The interaction surface between S4 and S5 is involved in control of translational fidelity.</text>
</comment>
<dbReference type="EMBL" id="MHOO01000003">
    <property type="protein sequence ID" value="OGZ64678.1"/>
    <property type="molecule type" value="Genomic_DNA"/>
</dbReference>
<dbReference type="InterPro" id="IPR036986">
    <property type="entry name" value="S4_RNA-bd_sf"/>
</dbReference>
<dbReference type="InterPro" id="IPR022801">
    <property type="entry name" value="Ribosomal_uS4"/>
</dbReference>
<evidence type="ECO:0000256" key="3">
    <source>
        <dbReference type="ARBA" id="ARBA00022884"/>
    </source>
</evidence>
<dbReference type="GO" id="GO:0003735">
    <property type="term" value="F:structural constituent of ribosome"/>
    <property type="evidence" value="ECO:0007669"/>
    <property type="project" value="InterPro"/>
</dbReference>
<keyword evidence="2 7" id="KW-0699">rRNA-binding</keyword>
<dbReference type="NCBIfam" id="TIGR01017">
    <property type="entry name" value="rpsD_bact"/>
    <property type="match status" value="1"/>
</dbReference>
<accession>A0A1G2HS05</accession>
<keyword evidence="5 7" id="KW-0687">Ribonucleoprotein</keyword>
<dbReference type="SUPFAM" id="SSF55174">
    <property type="entry name" value="Alpha-L RNA-binding motif"/>
    <property type="match status" value="1"/>
</dbReference>
<evidence type="ECO:0000256" key="8">
    <source>
        <dbReference type="RuleBase" id="RU003699"/>
    </source>
</evidence>
<dbReference type="PROSITE" id="PS00632">
    <property type="entry name" value="RIBOSOMAL_S4"/>
    <property type="match status" value="1"/>
</dbReference>
<evidence type="ECO:0000256" key="9">
    <source>
        <dbReference type="SAM" id="MobiDB-lite"/>
    </source>
</evidence>
<dbReference type="CDD" id="cd00165">
    <property type="entry name" value="S4"/>
    <property type="match status" value="1"/>
</dbReference>
<feature type="domain" description="Small ribosomal subunit protein uS4 N-terminal" evidence="11">
    <location>
        <begin position="5"/>
        <end position="89"/>
    </location>
</feature>
<dbReference type="PANTHER" id="PTHR11831:SF4">
    <property type="entry name" value="SMALL RIBOSOMAL SUBUNIT PROTEIN US4M"/>
    <property type="match status" value="1"/>
</dbReference>
<dbReference type="InterPro" id="IPR001912">
    <property type="entry name" value="Ribosomal_uS4_N"/>
</dbReference>
<dbReference type="Pfam" id="PF00163">
    <property type="entry name" value="Ribosomal_S4"/>
    <property type="match status" value="1"/>
</dbReference>
<proteinExistence type="inferred from homology"/>
<keyword evidence="4 7" id="KW-0689">Ribosomal protein</keyword>
<feature type="region of interest" description="Disordered" evidence="9">
    <location>
        <begin position="1"/>
        <end position="44"/>
    </location>
</feature>
<dbReference type="Gene3D" id="3.10.290.10">
    <property type="entry name" value="RNA-binding S4 domain"/>
    <property type="match status" value="1"/>
</dbReference>
<reference evidence="12 13" key="1">
    <citation type="journal article" date="2016" name="Nat. Commun.">
        <title>Thousands of microbial genomes shed light on interconnected biogeochemical processes in an aquifer system.</title>
        <authorList>
            <person name="Anantharaman K."/>
            <person name="Brown C.T."/>
            <person name="Hug L.A."/>
            <person name="Sharon I."/>
            <person name="Castelle C.J."/>
            <person name="Probst A.J."/>
            <person name="Thomas B.C."/>
            <person name="Singh A."/>
            <person name="Wilkins M.J."/>
            <person name="Karaoz U."/>
            <person name="Brodie E.L."/>
            <person name="Williams K.H."/>
            <person name="Hubbard S.S."/>
            <person name="Banfield J.F."/>
        </authorList>
    </citation>
    <scope>NUCLEOTIDE SEQUENCE [LARGE SCALE GENOMIC DNA]</scope>
</reference>
<protein>
    <recommendedName>
        <fullName evidence="6 7">Small ribosomal subunit protein uS4</fullName>
    </recommendedName>
</protein>
<evidence type="ECO:0000256" key="5">
    <source>
        <dbReference type="ARBA" id="ARBA00023274"/>
    </source>
</evidence>
<organism evidence="12 13">
    <name type="scientific">Candidatus Staskawiczbacteria bacterium RIFCSPHIGHO2_01_FULL_39_25</name>
    <dbReference type="NCBI Taxonomy" id="1802202"/>
    <lineage>
        <taxon>Bacteria</taxon>
        <taxon>Candidatus Staskawicziibacteriota</taxon>
    </lineage>
</organism>
<gene>
    <name evidence="7" type="primary">rpsD</name>
    <name evidence="12" type="ORF">A2730_01790</name>
</gene>
<evidence type="ECO:0000313" key="12">
    <source>
        <dbReference type="EMBL" id="OGZ64678.1"/>
    </source>
</evidence>
<evidence type="ECO:0000256" key="7">
    <source>
        <dbReference type="HAMAP-Rule" id="MF_01306"/>
    </source>
</evidence>
<comment type="caution">
    <text evidence="12">The sequence shown here is derived from an EMBL/GenBank/DDBJ whole genome shotgun (WGS) entry which is preliminary data.</text>
</comment>
<comment type="function">
    <text evidence="7">With S5 and S12 plays an important role in translational accuracy.</text>
</comment>
<evidence type="ECO:0000259" key="11">
    <source>
        <dbReference type="SMART" id="SM01390"/>
    </source>
</evidence>
<comment type="function">
    <text evidence="7">One of the primary rRNA binding proteins, it binds directly to 16S rRNA where it nucleates assembly of the body of the 30S subunit.</text>
</comment>
<dbReference type="FunFam" id="3.10.290.10:FF:000001">
    <property type="entry name" value="30S ribosomal protein S4"/>
    <property type="match status" value="1"/>
</dbReference>
<dbReference type="SMART" id="SM01390">
    <property type="entry name" value="Ribosomal_S4"/>
    <property type="match status" value="1"/>
</dbReference>
<dbReference type="Pfam" id="PF01479">
    <property type="entry name" value="S4"/>
    <property type="match status" value="1"/>
</dbReference>
<evidence type="ECO:0000256" key="2">
    <source>
        <dbReference type="ARBA" id="ARBA00022730"/>
    </source>
</evidence>
<dbReference type="PROSITE" id="PS50889">
    <property type="entry name" value="S4"/>
    <property type="match status" value="1"/>
</dbReference>
<sequence>MAEFKPLSPKSPSNANDPFASKPSFGGGPGGKKKRTKAASEYKKSLQEKQALKHLYGLSERQFKRYVKESLEKMQRVENVSDELIKALEKRLDNVIFRLGFAKTRSQSRQLVNHAYFLVNGKSVNIPSFQVKKGDVVTIKETKKKKEVFKDLAVNVKKMEAPVWLDLNKSTFEAKTIGEPSLAEVNPPVEISLVFEFYSR</sequence>
<dbReference type="STRING" id="1802202.A2730_01790"/>
<dbReference type="InterPro" id="IPR005709">
    <property type="entry name" value="Ribosomal_uS4_bac-type"/>
</dbReference>
<dbReference type="GO" id="GO:0006412">
    <property type="term" value="P:translation"/>
    <property type="evidence" value="ECO:0007669"/>
    <property type="project" value="UniProtKB-UniRule"/>
</dbReference>
<dbReference type="HAMAP" id="MF_01306_B">
    <property type="entry name" value="Ribosomal_uS4_B"/>
    <property type="match status" value="1"/>
</dbReference>
<dbReference type="GO" id="GO:0015935">
    <property type="term" value="C:small ribosomal subunit"/>
    <property type="evidence" value="ECO:0007669"/>
    <property type="project" value="InterPro"/>
</dbReference>
<feature type="domain" description="RNA-binding S4" evidence="10">
    <location>
        <begin position="90"/>
        <end position="153"/>
    </location>
</feature>
<dbReference type="GO" id="GO:0042274">
    <property type="term" value="P:ribosomal small subunit biogenesis"/>
    <property type="evidence" value="ECO:0007669"/>
    <property type="project" value="TreeGrafter"/>
</dbReference>
<evidence type="ECO:0000313" key="13">
    <source>
        <dbReference type="Proteomes" id="UP000176855"/>
    </source>
</evidence>
<evidence type="ECO:0000256" key="1">
    <source>
        <dbReference type="ARBA" id="ARBA00007465"/>
    </source>
</evidence>
<dbReference type="Gene3D" id="1.10.1050.10">
    <property type="entry name" value="Ribosomal Protein S4 Delta 41, Chain A, domain 1"/>
    <property type="match status" value="1"/>
</dbReference>
<evidence type="ECO:0000256" key="6">
    <source>
        <dbReference type="ARBA" id="ARBA00035254"/>
    </source>
</evidence>
<dbReference type="PANTHER" id="PTHR11831">
    <property type="entry name" value="30S 40S RIBOSOMAL PROTEIN"/>
    <property type="match status" value="1"/>
</dbReference>
<dbReference type="AlphaFoldDB" id="A0A1G2HS05"/>
<dbReference type="GO" id="GO:0019843">
    <property type="term" value="F:rRNA binding"/>
    <property type="evidence" value="ECO:0007669"/>
    <property type="project" value="UniProtKB-UniRule"/>
</dbReference>
<evidence type="ECO:0000259" key="10">
    <source>
        <dbReference type="SMART" id="SM00363"/>
    </source>
</evidence>
<name>A0A1G2HS05_9BACT</name>
<dbReference type="SMART" id="SM00363">
    <property type="entry name" value="S4"/>
    <property type="match status" value="1"/>
</dbReference>
<comment type="similarity">
    <text evidence="1 7 8">Belongs to the universal ribosomal protein uS4 family.</text>
</comment>
<dbReference type="Proteomes" id="UP000176855">
    <property type="component" value="Unassembled WGS sequence"/>
</dbReference>